<feature type="compositionally biased region" description="Basic and acidic residues" evidence="2">
    <location>
        <begin position="936"/>
        <end position="946"/>
    </location>
</feature>
<feature type="compositionally biased region" description="Basic residues" evidence="2">
    <location>
        <begin position="1305"/>
        <end position="1317"/>
    </location>
</feature>
<feature type="coiled-coil region" evidence="1">
    <location>
        <begin position="1360"/>
        <end position="1394"/>
    </location>
</feature>
<feature type="compositionally biased region" description="Polar residues" evidence="2">
    <location>
        <begin position="253"/>
        <end position="263"/>
    </location>
</feature>
<feature type="compositionally biased region" description="Basic and acidic residues" evidence="2">
    <location>
        <begin position="1038"/>
        <end position="1139"/>
    </location>
</feature>
<feature type="region of interest" description="Disordered" evidence="2">
    <location>
        <begin position="135"/>
        <end position="231"/>
    </location>
</feature>
<feature type="compositionally biased region" description="Low complexity" evidence="2">
    <location>
        <begin position="7"/>
        <end position="18"/>
    </location>
</feature>
<keyword evidence="4" id="KW-1185">Reference proteome</keyword>
<feature type="region of interest" description="Disordered" evidence="2">
    <location>
        <begin position="1272"/>
        <end position="1319"/>
    </location>
</feature>
<feature type="compositionally biased region" description="Polar residues" evidence="2">
    <location>
        <begin position="1479"/>
        <end position="1495"/>
    </location>
</feature>
<feature type="region of interest" description="Disordered" evidence="2">
    <location>
        <begin position="1434"/>
        <end position="1513"/>
    </location>
</feature>
<evidence type="ECO:0000256" key="2">
    <source>
        <dbReference type="SAM" id="MobiDB-lite"/>
    </source>
</evidence>
<feature type="region of interest" description="Disordered" evidence="2">
    <location>
        <begin position="559"/>
        <end position="1222"/>
    </location>
</feature>
<organism evidence="3 4">
    <name type="scientific">Aedes albopictus</name>
    <name type="common">Asian tiger mosquito</name>
    <name type="synonym">Stegomyia albopicta</name>
    <dbReference type="NCBI Taxonomy" id="7160"/>
    <lineage>
        <taxon>Eukaryota</taxon>
        <taxon>Metazoa</taxon>
        <taxon>Ecdysozoa</taxon>
        <taxon>Arthropoda</taxon>
        <taxon>Hexapoda</taxon>
        <taxon>Insecta</taxon>
        <taxon>Pterygota</taxon>
        <taxon>Neoptera</taxon>
        <taxon>Endopterygota</taxon>
        <taxon>Diptera</taxon>
        <taxon>Nematocera</taxon>
        <taxon>Culicoidea</taxon>
        <taxon>Culicidae</taxon>
        <taxon>Culicinae</taxon>
        <taxon>Aedini</taxon>
        <taxon>Aedes</taxon>
        <taxon>Stegomyia</taxon>
    </lineage>
</organism>
<feature type="compositionally biased region" description="Low complexity" evidence="2">
    <location>
        <begin position="732"/>
        <end position="799"/>
    </location>
</feature>
<protein>
    <submittedName>
        <fullName evidence="3">Uncharacterized protein</fullName>
    </submittedName>
</protein>
<evidence type="ECO:0000313" key="4">
    <source>
        <dbReference type="Proteomes" id="UP000069940"/>
    </source>
</evidence>
<feature type="compositionally biased region" description="Polar residues" evidence="2">
    <location>
        <begin position="598"/>
        <end position="612"/>
    </location>
</feature>
<dbReference type="EnsemblMetazoa" id="AALFPA23_001592.R38807">
    <property type="protein sequence ID" value="AALFPA23_001592.P38807"/>
    <property type="gene ID" value="AALFPA23_001592"/>
</dbReference>
<keyword evidence="1" id="KW-0175">Coiled coil</keyword>
<feature type="compositionally biased region" description="Basic and acidic residues" evidence="2">
    <location>
        <begin position="216"/>
        <end position="229"/>
    </location>
</feature>
<dbReference type="GeneID" id="109415451"/>
<feature type="compositionally biased region" description="Low complexity" evidence="2">
    <location>
        <begin position="267"/>
        <end position="287"/>
    </location>
</feature>
<evidence type="ECO:0000313" key="3">
    <source>
        <dbReference type="EnsemblMetazoa" id="AALFPA23_001592.P38807"/>
    </source>
</evidence>
<feature type="compositionally biased region" description="Low complexity" evidence="2">
    <location>
        <begin position="819"/>
        <end position="831"/>
    </location>
</feature>
<feature type="region of interest" description="Disordered" evidence="2">
    <location>
        <begin position="253"/>
        <end position="298"/>
    </location>
</feature>
<dbReference type="RefSeq" id="XP_019544872.3">
    <property type="nucleotide sequence ID" value="XM_019689327.3"/>
</dbReference>
<reference evidence="3" key="2">
    <citation type="submission" date="2025-05" db="UniProtKB">
        <authorList>
            <consortium name="EnsemblMetazoa"/>
        </authorList>
    </citation>
    <scope>IDENTIFICATION</scope>
    <source>
        <strain evidence="3">Foshan</strain>
    </source>
</reference>
<feature type="compositionally biased region" description="Basic and acidic residues" evidence="2">
    <location>
        <begin position="625"/>
        <end position="640"/>
    </location>
</feature>
<feature type="region of interest" description="Disordered" evidence="2">
    <location>
        <begin position="461"/>
        <end position="482"/>
    </location>
</feature>
<feature type="compositionally biased region" description="Low complexity" evidence="2">
    <location>
        <begin position="560"/>
        <end position="573"/>
    </location>
</feature>
<feature type="compositionally biased region" description="Polar residues" evidence="2">
    <location>
        <begin position="1204"/>
        <end position="1222"/>
    </location>
</feature>
<feature type="compositionally biased region" description="Low complexity" evidence="2">
    <location>
        <begin position="947"/>
        <end position="959"/>
    </location>
</feature>
<feature type="compositionally biased region" description="Basic residues" evidence="2">
    <location>
        <begin position="890"/>
        <end position="901"/>
    </location>
</feature>
<feature type="region of interest" description="Disordered" evidence="2">
    <location>
        <begin position="1540"/>
        <end position="1597"/>
    </location>
</feature>
<feature type="compositionally biased region" description="Basic and acidic residues" evidence="2">
    <location>
        <begin position="722"/>
        <end position="731"/>
    </location>
</feature>
<feature type="region of interest" description="Disordered" evidence="2">
    <location>
        <begin position="1"/>
        <end position="115"/>
    </location>
</feature>
<proteinExistence type="predicted"/>
<feature type="compositionally biased region" description="Low complexity" evidence="2">
    <location>
        <begin position="839"/>
        <end position="860"/>
    </location>
</feature>
<feature type="compositionally biased region" description="Basic and acidic residues" evidence="2">
    <location>
        <begin position="288"/>
        <end position="298"/>
    </location>
</feature>
<accession>A0ABM1XPH3</accession>
<evidence type="ECO:0000256" key="1">
    <source>
        <dbReference type="SAM" id="Coils"/>
    </source>
</evidence>
<feature type="compositionally biased region" description="Basic and acidic residues" evidence="2">
    <location>
        <begin position="960"/>
        <end position="1031"/>
    </location>
</feature>
<dbReference type="Proteomes" id="UP000069940">
    <property type="component" value="Unassembled WGS sequence"/>
</dbReference>
<sequence length="1681" mass="183969">MSHRNNDNNVPWNNRNPRNGGGDGNYKGGGNWAGNNRYGPDNRYNNNNKDRRNNYRGGGGYGGGGRRNYDDRRPYRNNSWNNNNGAPDGNYPRYQNNWLQKGHPDKGGNKYGMQQLPEPVDMMQQQIPPLMIDFGESVPEEPEQSQGKKGPSGSGDADGRKSRNGTPDSAARSERSMNESNGNMPWQQDGFGSPGEGFQGFAEDDFAKTSNGNSKVDAKSSTAREDKGDVSLPENELRTLIVDEALKIISDAEQPSCSSATQRDSSEAAPTATAPSASSSIANTTTNPERRASIERSAEQVTRKLINQLTSMNKHSLKQVINNPDSKYETALKTHARQKLRAEVRRQLRNFNLNDSTAQTKTSCGMLEPDECVDSDKIPEALLEQIGKVLDLNLLDLNVTEESVREATPAGEVEDSVISSNEADYSATEVLDKNLRLTDEDEQLDTVDLFERAELLLMKGSESVRQGSSSGPSSPTDEMFPNEQIDSIVSEDNGEDMGDLDGDPDQEQIEKMLDERLAPNFPCFLRVSTVEELNKKVDDLPVPIDSSADDTVPIVLPTVESENSSSNPEIPSEVVDTPSVAVEQPEPPQIAPVEISVVNMTDQPDSIENPLQPSKEEVVEPSLPPKEEVVEHSLTPKENDVGQPPEPVTLSTEPVVETPPIVDTPVEEAPTQAEIPPTISSPEKASPPEQQPSSGIIRAPTHPELAARKPKGSKTYKPNLVQHEHSKRSDSAKSSTSSPSRPSSSSSSNATSSSLNSKATTKSGSSSNLTTSSKQNQKPQNNNNSNTTDKNESTGSSNRGRSRSRRDNATAQSLKDNSSHAASSSDPSHPSATPPSAPPSTSAGSSPAPQQQQQQQSVQQQPPPTRSGRAKTPGPSLAGGPQDHSSPLGVKKKKKRNKRKDRSPPPDLAMELECDLRISRPAVTPTPPPVQQRDSTPVKKSAEAERSANSNSSSSTSSKPSRETRAKSADPKLYYESKKERNKDKQRSRDDDGRKSRTRDDRTKDHDKNRDKVDNRDRETRKEKEQEKDPGDGLTKVEVVEVGKPSDRSERKESPVPKSSGKSERLANKEEPKDTAKEAAAVEKEKETLKESVKDGRDLRAKDILKEKEILSKDKQEKDVPDDKESKGSDEPMAVKDAAEIPTEQTKPSKPEKKKKKKSLLKGPNLVKGRREVIEEPEPVIADEQKAENVEVVVVIEDTPPPSVSQSSDPETQTQTKNKQNDVAINSKFTTAPAEHPTVIATSTASIIHRTASPRPWKSPGEKKLIPPAISSMITHHPMSPPDRSRSIPTPTPPSPVMSPEPPPHHHHHQHHHHQQRIHLAASPVVMPQPDVLTRMPLQSSITPLVATTVAPPVNTFAPVMNLLNQMQEIDNKMSEFQRRKMQIDSEMMRLNSEKFQIDQNSMQLQNERFMLLNTLRAALVECELTTLASRQSVAHMPAAASSPVTLGNRRRNADSEPESAPRNKRRKDTQQDLMVSALPQSPYQQVPTTSSATELSEPEETVNPGCVTPGTGERTIRRITKISGNTEILKLFQRRRLISDRSTEESQPEDNVASTAPTETVTTVVDKPTAPKRRRTRTYGGGGASGNVDPSEGPGAVIRLRSDSTRSVESGKSIEIIDHPVAPVVAVPPPVVATATSRLKKDEEIPLGKHRDVLPRQVKVVVNRINVPTRSKRAGASEVL</sequence>
<feature type="compositionally biased region" description="Pro residues" evidence="2">
    <location>
        <begin position="1290"/>
        <end position="1302"/>
    </location>
</feature>
<feature type="compositionally biased region" description="Gly residues" evidence="2">
    <location>
        <begin position="56"/>
        <end position="66"/>
    </location>
</feature>
<feature type="compositionally biased region" description="Polar residues" evidence="2">
    <location>
        <begin position="1553"/>
        <end position="1564"/>
    </location>
</feature>
<name>A0ABM1XPH3_AEDAL</name>
<reference evidence="4" key="1">
    <citation type="journal article" date="2015" name="Proc. Natl. Acad. Sci. U.S.A.">
        <title>Genome sequence of the Asian Tiger mosquito, Aedes albopictus, reveals insights into its biology, genetics, and evolution.</title>
        <authorList>
            <person name="Chen X.G."/>
            <person name="Jiang X."/>
            <person name="Gu J."/>
            <person name="Xu M."/>
            <person name="Wu Y."/>
            <person name="Deng Y."/>
            <person name="Zhang C."/>
            <person name="Bonizzoni M."/>
            <person name="Dermauw W."/>
            <person name="Vontas J."/>
            <person name="Armbruster P."/>
            <person name="Huang X."/>
            <person name="Yang Y."/>
            <person name="Zhang H."/>
            <person name="He W."/>
            <person name="Peng H."/>
            <person name="Liu Y."/>
            <person name="Wu K."/>
            <person name="Chen J."/>
            <person name="Lirakis M."/>
            <person name="Topalis P."/>
            <person name="Van Leeuwen T."/>
            <person name="Hall A.B."/>
            <person name="Jiang X."/>
            <person name="Thorpe C."/>
            <person name="Mueller R.L."/>
            <person name="Sun C."/>
            <person name="Waterhouse R.M."/>
            <person name="Yan G."/>
            <person name="Tu Z.J."/>
            <person name="Fang X."/>
            <person name="James A.A."/>
        </authorList>
    </citation>
    <scope>NUCLEOTIDE SEQUENCE [LARGE SCALE GENOMIC DNA]</scope>
    <source>
        <strain evidence="4">Foshan</strain>
    </source>
</reference>
<feature type="compositionally biased region" description="Low complexity" evidence="2">
    <location>
        <begin position="461"/>
        <end position="474"/>
    </location>
</feature>
<feature type="compositionally biased region" description="Gly residues" evidence="2">
    <location>
        <begin position="19"/>
        <end position="32"/>
    </location>
</feature>
<feature type="compositionally biased region" description="Low complexity" evidence="2">
    <location>
        <begin position="33"/>
        <end position="47"/>
    </location>
</feature>
<feature type="compositionally biased region" description="Low complexity" evidence="2">
    <location>
        <begin position="144"/>
        <end position="155"/>
    </location>
</feature>